<accession>A0ABV3K5T4</accession>
<dbReference type="Gene3D" id="3.40.50.2020">
    <property type="match status" value="1"/>
</dbReference>
<dbReference type="CDD" id="cd06223">
    <property type="entry name" value="PRTases_typeI"/>
    <property type="match status" value="1"/>
</dbReference>
<dbReference type="PANTHER" id="PTHR47505:SF1">
    <property type="entry name" value="DNA UTILIZATION PROTEIN YHGH"/>
    <property type="match status" value="1"/>
</dbReference>
<evidence type="ECO:0000313" key="3">
    <source>
        <dbReference type="EMBL" id="MEV5510526.1"/>
    </source>
</evidence>
<protein>
    <submittedName>
        <fullName evidence="3">ComF family protein</fullName>
    </submittedName>
</protein>
<evidence type="ECO:0000313" key="4">
    <source>
        <dbReference type="Proteomes" id="UP001552594"/>
    </source>
</evidence>
<dbReference type="InterPro" id="IPR000836">
    <property type="entry name" value="PRTase_dom"/>
</dbReference>
<dbReference type="RefSeq" id="WP_109281394.1">
    <property type="nucleotide sequence ID" value="NZ_JBFAUK010000034.1"/>
</dbReference>
<comment type="caution">
    <text evidence="3">The sequence shown here is derived from an EMBL/GenBank/DDBJ whole genome shotgun (WGS) entry which is preliminary data.</text>
</comment>
<dbReference type="PANTHER" id="PTHR47505">
    <property type="entry name" value="DNA UTILIZATION PROTEIN YHGH"/>
    <property type="match status" value="1"/>
</dbReference>
<proteinExistence type="inferred from homology"/>
<dbReference type="InterPro" id="IPR029057">
    <property type="entry name" value="PRTase-like"/>
</dbReference>
<dbReference type="Proteomes" id="UP001552594">
    <property type="component" value="Unassembled WGS sequence"/>
</dbReference>
<gene>
    <name evidence="3" type="ORF">AB0L16_29560</name>
</gene>
<organism evidence="3 4">
    <name type="scientific">Streptomyces orinoci</name>
    <name type="common">Streptoverticillium orinoci</name>
    <dbReference type="NCBI Taxonomy" id="67339"/>
    <lineage>
        <taxon>Bacteria</taxon>
        <taxon>Bacillati</taxon>
        <taxon>Actinomycetota</taxon>
        <taxon>Actinomycetes</taxon>
        <taxon>Kitasatosporales</taxon>
        <taxon>Streptomycetaceae</taxon>
        <taxon>Streptomyces</taxon>
    </lineage>
</organism>
<evidence type="ECO:0000256" key="2">
    <source>
        <dbReference type="SAM" id="MobiDB-lite"/>
    </source>
</evidence>
<dbReference type="InterPro" id="IPR051910">
    <property type="entry name" value="ComF/GntX_DNA_util-trans"/>
</dbReference>
<comment type="similarity">
    <text evidence="1">Belongs to the ComF/GntX family.</text>
</comment>
<feature type="compositionally biased region" description="Basic and acidic residues" evidence="2">
    <location>
        <begin position="243"/>
        <end position="254"/>
    </location>
</feature>
<dbReference type="EMBL" id="JBFAUK010000034">
    <property type="protein sequence ID" value="MEV5510526.1"/>
    <property type="molecule type" value="Genomic_DNA"/>
</dbReference>
<evidence type="ECO:0000256" key="1">
    <source>
        <dbReference type="ARBA" id="ARBA00008007"/>
    </source>
</evidence>
<name>A0ABV3K5T4_STRON</name>
<keyword evidence="4" id="KW-1185">Reference proteome</keyword>
<feature type="region of interest" description="Disordered" evidence="2">
    <location>
        <begin position="234"/>
        <end position="254"/>
    </location>
</feature>
<sequence>MRGWLREITGLVLPAECVGCGAAHSTLCEGCRGELSGRPAWRAWPDPVPEGLPPVFTAAWYAGPVRAALLAHKERGALTLAEPLGGALAGAVRRAGVLGAGRGVRGCSAPLLLVPVPSARTAVRRRGHDAGRRLARAAAGALCRSGVPARVAPVLAQRRTVADQAGLDARQRRANVAGALAVSRGAGHLWRESGEVVLVDDLMTTGSSLLEAARAVRASGGRVTGAAVVAVTPREGPATGRRRQPELAGKRHRC</sequence>
<reference evidence="3 4" key="1">
    <citation type="submission" date="2024-06" db="EMBL/GenBank/DDBJ databases">
        <title>The Natural Products Discovery Center: Release of the First 8490 Sequenced Strains for Exploring Actinobacteria Biosynthetic Diversity.</title>
        <authorList>
            <person name="Kalkreuter E."/>
            <person name="Kautsar S.A."/>
            <person name="Yang D."/>
            <person name="Bader C.D."/>
            <person name="Teijaro C.N."/>
            <person name="Fluegel L."/>
            <person name="Davis C.M."/>
            <person name="Simpson J.R."/>
            <person name="Lauterbach L."/>
            <person name="Steele A.D."/>
            <person name="Gui C."/>
            <person name="Meng S."/>
            <person name="Li G."/>
            <person name="Viehrig K."/>
            <person name="Ye F."/>
            <person name="Su P."/>
            <person name="Kiefer A.F."/>
            <person name="Nichols A."/>
            <person name="Cepeda A.J."/>
            <person name="Yan W."/>
            <person name="Fan B."/>
            <person name="Jiang Y."/>
            <person name="Adhikari A."/>
            <person name="Zheng C.-J."/>
            <person name="Schuster L."/>
            <person name="Cowan T.M."/>
            <person name="Smanski M.J."/>
            <person name="Chevrette M.G."/>
            <person name="De Carvalho L.P.S."/>
            <person name="Shen B."/>
        </authorList>
    </citation>
    <scope>NUCLEOTIDE SEQUENCE [LARGE SCALE GENOMIC DNA]</scope>
    <source>
        <strain evidence="3 4">NPDC052347</strain>
    </source>
</reference>
<dbReference type="SUPFAM" id="SSF53271">
    <property type="entry name" value="PRTase-like"/>
    <property type="match status" value="1"/>
</dbReference>